<reference evidence="1" key="1">
    <citation type="submission" date="2022-01" db="EMBL/GenBank/DDBJ databases">
        <title>Colwellia maritima, isolated from seawater.</title>
        <authorList>
            <person name="Kristyanto S."/>
            <person name="Jung J."/>
            <person name="Jeon C.O."/>
        </authorList>
    </citation>
    <scope>NUCLEOTIDE SEQUENCE</scope>
    <source>
        <strain evidence="1">MSW7</strain>
    </source>
</reference>
<proteinExistence type="predicted"/>
<organism evidence="1 2">
    <name type="scientific">Colwellia maritima</name>
    <dbReference type="NCBI Taxonomy" id="2912588"/>
    <lineage>
        <taxon>Bacteria</taxon>
        <taxon>Pseudomonadati</taxon>
        <taxon>Pseudomonadota</taxon>
        <taxon>Gammaproteobacteria</taxon>
        <taxon>Alteromonadales</taxon>
        <taxon>Colwelliaceae</taxon>
        <taxon>Colwellia</taxon>
    </lineage>
</organism>
<protein>
    <submittedName>
        <fullName evidence="1">Uncharacterized protein</fullName>
    </submittedName>
</protein>
<dbReference type="Proteomes" id="UP001139646">
    <property type="component" value="Unassembled WGS sequence"/>
</dbReference>
<keyword evidence="2" id="KW-1185">Reference proteome</keyword>
<comment type="caution">
    <text evidence="1">The sequence shown here is derived from an EMBL/GenBank/DDBJ whole genome shotgun (WGS) entry which is preliminary data.</text>
</comment>
<accession>A0ABS9X6N9</accession>
<name>A0ABS9X6N9_9GAMM</name>
<gene>
    <name evidence="1" type="ORF">L3081_19265</name>
</gene>
<evidence type="ECO:0000313" key="2">
    <source>
        <dbReference type="Proteomes" id="UP001139646"/>
    </source>
</evidence>
<sequence length="141" mass="16665">MNNFCGYHNQLKSELEHLIGQNNFSIEQYKYLLHLTYEILKEFEFARLQVGLFFETQKIDADYVFFVDSMDVGFDDLNEYIESVFLTSNFVNKTKLTVKHNDEIKKIVEEFFDLANTALIQEAEDTDLRQIFKIVNPIKSD</sequence>
<evidence type="ECO:0000313" key="1">
    <source>
        <dbReference type="EMBL" id="MCI2285131.1"/>
    </source>
</evidence>
<dbReference type="EMBL" id="JAKKSL010000004">
    <property type="protein sequence ID" value="MCI2285131.1"/>
    <property type="molecule type" value="Genomic_DNA"/>
</dbReference>
<dbReference type="RefSeq" id="WP_242287831.1">
    <property type="nucleotide sequence ID" value="NZ_JAKKSL010000004.1"/>
</dbReference>